<dbReference type="Pfam" id="PF14322">
    <property type="entry name" value="SusD-like_3"/>
    <property type="match status" value="1"/>
</dbReference>
<accession>A0ABW9ZXK2</accession>
<evidence type="ECO:0000313" key="8">
    <source>
        <dbReference type="EMBL" id="NCI50974.1"/>
    </source>
</evidence>
<evidence type="ECO:0000256" key="3">
    <source>
        <dbReference type="ARBA" id="ARBA00022729"/>
    </source>
</evidence>
<evidence type="ECO:0000256" key="2">
    <source>
        <dbReference type="ARBA" id="ARBA00006275"/>
    </source>
</evidence>
<keyword evidence="3" id="KW-0732">Signal</keyword>
<organism evidence="8 9">
    <name type="scientific">Sediminibacterium roseum</name>
    <dbReference type="NCBI Taxonomy" id="1978412"/>
    <lineage>
        <taxon>Bacteria</taxon>
        <taxon>Pseudomonadati</taxon>
        <taxon>Bacteroidota</taxon>
        <taxon>Chitinophagia</taxon>
        <taxon>Chitinophagales</taxon>
        <taxon>Chitinophagaceae</taxon>
        <taxon>Sediminibacterium</taxon>
    </lineage>
</organism>
<proteinExistence type="inferred from homology"/>
<dbReference type="EMBL" id="JAACJS010000015">
    <property type="protein sequence ID" value="NCI50974.1"/>
    <property type="molecule type" value="Genomic_DNA"/>
</dbReference>
<evidence type="ECO:0000256" key="1">
    <source>
        <dbReference type="ARBA" id="ARBA00004442"/>
    </source>
</evidence>
<dbReference type="RefSeq" id="WP_161819277.1">
    <property type="nucleotide sequence ID" value="NZ_JAACJS010000015.1"/>
</dbReference>
<evidence type="ECO:0000259" key="6">
    <source>
        <dbReference type="Pfam" id="PF07980"/>
    </source>
</evidence>
<dbReference type="CDD" id="cd08977">
    <property type="entry name" value="SusD"/>
    <property type="match status" value="1"/>
</dbReference>
<name>A0ABW9ZXK2_9BACT</name>
<gene>
    <name evidence="8" type="ORF">GWC95_13655</name>
</gene>
<keyword evidence="4" id="KW-0472">Membrane</keyword>
<keyword evidence="5" id="KW-0998">Cell outer membrane</keyword>
<dbReference type="Proteomes" id="UP000753802">
    <property type="component" value="Unassembled WGS sequence"/>
</dbReference>
<evidence type="ECO:0000256" key="4">
    <source>
        <dbReference type="ARBA" id="ARBA00023136"/>
    </source>
</evidence>
<dbReference type="Gene3D" id="1.25.40.390">
    <property type="match status" value="1"/>
</dbReference>
<feature type="domain" description="SusD-like N-terminal" evidence="7">
    <location>
        <begin position="65"/>
        <end position="220"/>
    </location>
</feature>
<evidence type="ECO:0000259" key="7">
    <source>
        <dbReference type="Pfam" id="PF14322"/>
    </source>
</evidence>
<feature type="domain" description="RagB/SusD" evidence="6">
    <location>
        <begin position="366"/>
        <end position="495"/>
    </location>
</feature>
<dbReference type="PROSITE" id="PS51257">
    <property type="entry name" value="PROKAR_LIPOPROTEIN"/>
    <property type="match status" value="1"/>
</dbReference>
<evidence type="ECO:0000313" key="9">
    <source>
        <dbReference type="Proteomes" id="UP000753802"/>
    </source>
</evidence>
<dbReference type="Pfam" id="PF07980">
    <property type="entry name" value="SusD_RagB"/>
    <property type="match status" value="1"/>
</dbReference>
<dbReference type="InterPro" id="IPR011990">
    <property type="entry name" value="TPR-like_helical_dom_sf"/>
</dbReference>
<comment type="caution">
    <text evidence="8">The sequence shown here is derived from an EMBL/GenBank/DDBJ whole genome shotgun (WGS) entry which is preliminary data.</text>
</comment>
<reference evidence="8 9" key="1">
    <citation type="submission" date="2020-01" db="EMBL/GenBank/DDBJ databases">
        <title>Genome analysis.</title>
        <authorList>
            <person name="Wu S."/>
            <person name="Wang G."/>
        </authorList>
    </citation>
    <scope>NUCLEOTIDE SEQUENCE [LARGE SCALE GENOMIC DNA]</scope>
    <source>
        <strain evidence="8 9">SYL130</strain>
    </source>
</reference>
<protein>
    <submittedName>
        <fullName evidence="8">RagB/SusD family nutrient uptake outer membrane protein</fullName>
    </submittedName>
</protein>
<comment type="similarity">
    <text evidence="2">Belongs to the SusD family.</text>
</comment>
<comment type="subcellular location">
    <subcellularLocation>
        <location evidence="1">Cell outer membrane</location>
    </subcellularLocation>
</comment>
<keyword evidence="9" id="KW-1185">Reference proteome</keyword>
<evidence type="ECO:0000256" key="5">
    <source>
        <dbReference type="ARBA" id="ARBA00023237"/>
    </source>
</evidence>
<sequence length="496" mass="54635">MKRIFYTGLSLIVLFTSCSKMLDEKAYSGIYTKDFYSTASEAESALTAVYGALYVMYSSGSPLFVAEWSADQMFPRNVVGRNTLTVFSYDPLYSVQTSNGRSNESPVEIWKTAYKGIEAANWVIEKVPGTNMDTVRRNAIIGEALFLRAFFHWSLAKNFGSVVIKTSATASVDAAFNERSPVEKVYDQIIADLNRAETLLPDYAASTVKGRATKQAAQLLHAKAALYAGRNAEALVNAQKVLTSNKYSLVSNTDLFTAAKKDVARAEVLFAVELSNTTNPIRQSQIHYFCAPIPPSDYSKGGAGGMYVYSAFMNSMATADKRREFLATTYTQTAGNVVVPQASIDTRLATKDLVLMGKYKDPAAVGAYGSNNIYLLRLADAYLIAAEAEAKTNGATINAYNYINAVRGRANIGNLVSGLSPTVFVDSVLRERSWEFYGEGDRWYDLTRTDKFLTVVPTAVNADYPVRTPLPKHKYFPIPQIEINANPKLTQNDAWK</sequence>
<dbReference type="SUPFAM" id="SSF48452">
    <property type="entry name" value="TPR-like"/>
    <property type="match status" value="1"/>
</dbReference>
<dbReference type="InterPro" id="IPR033985">
    <property type="entry name" value="SusD-like_N"/>
</dbReference>
<dbReference type="InterPro" id="IPR012944">
    <property type="entry name" value="SusD_RagB_dom"/>
</dbReference>